<feature type="transmembrane region" description="Helical" evidence="2">
    <location>
        <begin position="135"/>
        <end position="157"/>
    </location>
</feature>
<evidence type="ECO:0000256" key="2">
    <source>
        <dbReference type="SAM" id="Phobius"/>
    </source>
</evidence>
<dbReference type="HOGENOM" id="CLU_879435_0_0_11"/>
<keyword evidence="2" id="KW-0472">Membrane</keyword>
<dbReference type="STRING" id="465515.Mlut_18440"/>
<dbReference type="eggNOG" id="COG3415">
    <property type="taxonomic scope" value="Bacteria"/>
</dbReference>
<reference evidence="3" key="1">
    <citation type="submission" date="2009-05" db="EMBL/GenBank/DDBJ databases">
        <title>Complete sequence of Micrococcus luteus NCTC 2665.</title>
        <authorList>
            <consortium name="US DOE Joint Genome Institute"/>
            <person name="Lucas S."/>
            <person name="Copeland A."/>
            <person name="Lapidus A."/>
            <person name="Glavina del Rio T."/>
            <person name="Dalin E."/>
            <person name="Tice H."/>
            <person name="Bruce D."/>
            <person name="Goodwin L."/>
            <person name="Pitluck S."/>
            <person name="Lowry S."/>
            <person name="Larimer F."/>
            <person name="Land M."/>
            <person name="Hauser L."/>
            <person name="Kyrpides N."/>
            <person name="Lykidis A."/>
            <person name="Young M."/>
            <person name="Greenblatt C."/>
        </authorList>
    </citation>
    <scope>NUCLEOTIDE SEQUENCE</scope>
    <source>
        <strain evidence="3">NCTC 2665</strain>
    </source>
</reference>
<dbReference type="KEGG" id="mlu:Mlut_18440"/>
<dbReference type="Proteomes" id="UP000000738">
    <property type="component" value="Chromosome"/>
</dbReference>
<evidence type="ECO:0000313" key="6">
    <source>
        <dbReference type="Proteomes" id="UP000248985"/>
    </source>
</evidence>
<feature type="region of interest" description="Disordered" evidence="1">
    <location>
        <begin position="51"/>
        <end position="71"/>
    </location>
</feature>
<keyword evidence="5" id="KW-1185">Reference proteome</keyword>
<keyword evidence="2" id="KW-0812">Transmembrane</keyword>
<protein>
    <submittedName>
        <fullName evidence="4">Protein of uncharacterized function (DUF3105)</fullName>
    </submittedName>
</protein>
<evidence type="ECO:0000313" key="4">
    <source>
        <dbReference type="EMBL" id="SQG47756.1"/>
    </source>
</evidence>
<dbReference type="Pfam" id="PF11303">
    <property type="entry name" value="DUF3105"/>
    <property type="match status" value="1"/>
</dbReference>
<dbReference type="InterPro" id="IPR021454">
    <property type="entry name" value="DUF3105"/>
</dbReference>
<keyword evidence="2" id="KW-1133">Transmembrane helix</keyword>
<reference evidence="5" key="2">
    <citation type="journal article" date="2010" name="J. Bacteriol.">
        <title>Genome sequence of the Fleming strain of Micrococcus luteus, a simple free-living actinobacterium.</title>
        <authorList>
            <person name="Young M."/>
            <person name="Artsatbanov V."/>
            <person name="Beller H.R."/>
            <person name="Chandra G."/>
            <person name="Chater K.F."/>
            <person name="Dover L.G."/>
            <person name="Goh E.B."/>
            <person name="Kahan T."/>
            <person name="Kaprelyants A.S."/>
            <person name="Kyrpides N."/>
            <person name="Lapidus A."/>
            <person name="Lowry S.R."/>
            <person name="Lykidis A."/>
            <person name="Mahillon J."/>
            <person name="Markowitz V."/>
            <person name="Mavromatis K."/>
            <person name="Mukamolova G.V."/>
            <person name="Oren A."/>
            <person name="Rokem J.S."/>
            <person name="Smith M.C."/>
            <person name="Young D.I."/>
            <person name="Greenblatt C.L."/>
        </authorList>
    </citation>
    <scope>NUCLEOTIDE SEQUENCE [LARGE SCALE GENOMIC DNA]</scope>
    <source>
        <strain evidence="5">ATCC 4698 / DSM 20030 / JCM 1464 / NBRC 3333 / NCIMB 9278 / NCTC 2665 / VKM Ac-2230</strain>
    </source>
</reference>
<feature type="compositionally biased region" description="Polar residues" evidence="1">
    <location>
        <begin position="62"/>
        <end position="71"/>
    </location>
</feature>
<reference evidence="4 6" key="3">
    <citation type="submission" date="2018-06" db="EMBL/GenBank/DDBJ databases">
        <authorList>
            <consortium name="Pathogen Informatics"/>
            <person name="Doyle S."/>
        </authorList>
    </citation>
    <scope>NUCLEOTIDE SEQUENCE [LARGE SCALE GENOMIC DNA]</scope>
    <source>
        <strain evidence="4 6">NCTC2665</strain>
    </source>
</reference>
<dbReference type="EnsemblBacteria" id="ACS31327">
    <property type="protein sequence ID" value="ACS31327"/>
    <property type="gene ID" value="Mlut_18440"/>
</dbReference>
<evidence type="ECO:0000256" key="1">
    <source>
        <dbReference type="SAM" id="MobiDB-lite"/>
    </source>
</evidence>
<organism evidence="3 5">
    <name type="scientific">Micrococcus luteus (strain ATCC 4698 / DSM 20030 / JCM 1464 / CCM 169 / CCUG 5858 / IAM 1056 / NBRC 3333 / NCIMB 9278 / NCTC 2665 / VKM Ac-2230)</name>
    <name type="common">Micrococcus lysodeikticus</name>
    <dbReference type="NCBI Taxonomy" id="465515"/>
    <lineage>
        <taxon>Bacteria</taxon>
        <taxon>Bacillati</taxon>
        <taxon>Actinomycetota</taxon>
        <taxon>Actinomycetes</taxon>
        <taxon>Micrococcales</taxon>
        <taxon>Micrococcaceae</taxon>
        <taxon>Micrococcus</taxon>
    </lineage>
</organism>
<name>C5CCX5_MICLC</name>
<dbReference type="Proteomes" id="UP000248985">
    <property type="component" value="Chromosome 1"/>
</dbReference>
<dbReference type="SUPFAM" id="SSF46689">
    <property type="entry name" value="Homeodomain-like"/>
    <property type="match status" value="1"/>
</dbReference>
<evidence type="ECO:0000313" key="3">
    <source>
        <dbReference type="EMBL" id="ACS31327.1"/>
    </source>
</evidence>
<dbReference type="EMBL" id="CP001628">
    <property type="protein sequence ID" value="ACS31327.1"/>
    <property type="molecule type" value="Genomic_DNA"/>
</dbReference>
<dbReference type="EMBL" id="LS483396">
    <property type="protein sequence ID" value="SQG47756.1"/>
    <property type="molecule type" value="Genomic_DNA"/>
</dbReference>
<dbReference type="AlphaFoldDB" id="C5CCX5"/>
<proteinExistence type="predicted"/>
<sequence length="316" mass="33938">MSHANAALTPRARLRLAKLIVEEHWPVATAAKMFMVSPPTARKWATRFRAEGPAGMADRSSRPSTMPTRTPQAVVKQIVAARWRRRLGPAQIAGELRMPASTVHAVLVRCRINRLARLDRVTADPEAKAERRRKVLVGAGALTAIAVVGGLVTLAVIQNPPPQAREDIEIAGLQTFEGLSANHVSTPVDYEQSPPVGGDHASAWLNCGVYTEPVPNENAVHALEHGAAWVAYDSEALSQEQVDALRTALPAAYVVLAPYEGLDSPIVLSAWQAQVAVDSPEDERIEQFVAEYWQSPDAPEPGAACTGGLDAPGRIA</sequence>
<evidence type="ECO:0000313" key="5">
    <source>
        <dbReference type="Proteomes" id="UP000000738"/>
    </source>
</evidence>
<accession>C5CCX5</accession>
<dbReference type="Pfam" id="PF13565">
    <property type="entry name" value="HTH_32"/>
    <property type="match status" value="1"/>
</dbReference>
<dbReference type="InterPro" id="IPR009057">
    <property type="entry name" value="Homeodomain-like_sf"/>
</dbReference>
<gene>
    <name evidence="3" type="ordered locus">Mlut_18440</name>
    <name evidence="4" type="ORF">NCTC2665_00521</name>
</gene>